<evidence type="ECO:0000256" key="2">
    <source>
        <dbReference type="ARBA" id="ARBA00022723"/>
    </source>
</evidence>
<gene>
    <name evidence="6" type="ORF">GCM10009744_63930</name>
</gene>
<evidence type="ECO:0000256" key="1">
    <source>
        <dbReference type="ARBA" id="ARBA00022691"/>
    </source>
</evidence>
<sequence length="426" mass="46627">MQPSTFRLYEAAGHTFAWLPATLQIIELDAVHAEAAHLLLHKIEAGTGEVVAAVDGPIAAALEALDNAGFSSQQLKVDQAVLEAEPMGFRISLTENCDFACEGCFSTTALRQTGNPLRTMTRQTLESVLDEVIVPWARRRSLRLHFFGGEPMLRFPLIKLATLKLDELEQAGDIHPISFSMTTNGSILSDDRIAFFTEHGFDVGVSVELTPAIHDQIRIDLKSRGTFDRVVQAYRRLREFGCTSHVLVTPYPPLPDNALDAFAQLLERFPGESITVNTPFDGTTLGWLGAEEHLSFLLGAHRICREAGVSIDSALTPILSAISSETPRLSPQATTGNQIMLGIAPDGQVVRSTHKFADAYAVDATAPKLPATWREPCRSCEAALVCGGPNEEYQVATGLDVDDQKCTFHRRALPLLIKDLHVYRAE</sequence>
<dbReference type="Gene3D" id="3.20.20.70">
    <property type="entry name" value="Aldolase class I"/>
    <property type="match status" value="1"/>
</dbReference>
<name>A0ABN2FX84_9ACTN</name>
<evidence type="ECO:0000259" key="5">
    <source>
        <dbReference type="Pfam" id="PF04055"/>
    </source>
</evidence>
<evidence type="ECO:0000256" key="3">
    <source>
        <dbReference type="ARBA" id="ARBA00023004"/>
    </source>
</evidence>
<evidence type="ECO:0000256" key="4">
    <source>
        <dbReference type="ARBA" id="ARBA00023014"/>
    </source>
</evidence>
<dbReference type="SUPFAM" id="SSF102114">
    <property type="entry name" value="Radical SAM enzymes"/>
    <property type="match status" value="1"/>
</dbReference>
<dbReference type="PANTHER" id="PTHR43273:SF8">
    <property type="entry name" value="RADICAL SAM DOMAIN PROTEIN"/>
    <property type="match status" value="1"/>
</dbReference>
<dbReference type="EMBL" id="BAAANE010000016">
    <property type="protein sequence ID" value="GAA1661407.1"/>
    <property type="molecule type" value="Genomic_DNA"/>
</dbReference>
<keyword evidence="1" id="KW-0949">S-adenosyl-L-methionine</keyword>
<evidence type="ECO:0000313" key="6">
    <source>
        <dbReference type="EMBL" id="GAA1661407.1"/>
    </source>
</evidence>
<dbReference type="InterPro" id="IPR058240">
    <property type="entry name" value="rSAM_sf"/>
</dbReference>
<organism evidence="6 7">
    <name type="scientific">Kribbella alba</name>
    <dbReference type="NCBI Taxonomy" id="190197"/>
    <lineage>
        <taxon>Bacteria</taxon>
        <taxon>Bacillati</taxon>
        <taxon>Actinomycetota</taxon>
        <taxon>Actinomycetes</taxon>
        <taxon>Propionibacteriales</taxon>
        <taxon>Kribbellaceae</taxon>
        <taxon>Kribbella</taxon>
    </lineage>
</organism>
<keyword evidence="3" id="KW-0408">Iron</keyword>
<reference evidence="6 7" key="1">
    <citation type="journal article" date="2019" name="Int. J. Syst. Evol. Microbiol.">
        <title>The Global Catalogue of Microorganisms (GCM) 10K type strain sequencing project: providing services to taxonomists for standard genome sequencing and annotation.</title>
        <authorList>
            <consortium name="The Broad Institute Genomics Platform"/>
            <consortium name="The Broad Institute Genome Sequencing Center for Infectious Disease"/>
            <person name="Wu L."/>
            <person name="Ma J."/>
        </authorList>
    </citation>
    <scope>NUCLEOTIDE SEQUENCE [LARGE SCALE GENOMIC DNA]</scope>
    <source>
        <strain evidence="6 7">JCM 14306</strain>
    </source>
</reference>
<keyword evidence="4" id="KW-0411">Iron-sulfur</keyword>
<dbReference type="InterPro" id="IPR013785">
    <property type="entry name" value="Aldolase_TIM"/>
</dbReference>
<dbReference type="Proteomes" id="UP001501319">
    <property type="component" value="Unassembled WGS sequence"/>
</dbReference>
<keyword evidence="7" id="KW-1185">Reference proteome</keyword>
<proteinExistence type="predicted"/>
<dbReference type="InterPro" id="IPR023867">
    <property type="entry name" value="Sulphatase_maturase_rSAM"/>
</dbReference>
<dbReference type="PANTHER" id="PTHR43273">
    <property type="entry name" value="ANAEROBIC SULFATASE-MATURATING ENZYME HOMOLOG ASLB-RELATED"/>
    <property type="match status" value="1"/>
</dbReference>
<evidence type="ECO:0000313" key="7">
    <source>
        <dbReference type="Proteomes" id="UP001501319"/>
    </source>
</evidence>
<dbReference type="RefSeq" id="WP_344116646.1">
    <property type="nucleotide sequence ID" value="NZ_BAAANE010000016.1"/>
</dbReference>
<dbReference type="SFLD" id="SFLDG01067">
    <property type="entry name" value="SPASM/twitch_domain_containing"/>
    <property type="match status" value="1"/>
</dbReference>
<feature type="domain" description="Radical SAM core" evidence="5">
    <location>
        <begin position="91"/>
        <end position="265"/>
    </location>
</feature>
<comment type="caution">
    <text evidence="6">The sequence shown here is derived from an EMBL/GenBank/DDBJ whole genome shotgun (WGS) entry which is preliminary data.</text>
</comment>
<keyword evidence="2" id="KW-0479">Metal-binding</keyword>
<dbReference type="SFLD" id="SFLDS00029">
    <property type="entry name" value="Radical_SAM"/>
    <property type="match status" value="1"/>
</dbReference>
<accession>A0ABN2FX84</accession>
<dbReference type="Pfam" id="PF04055">
    <property type="entry name" value="Radical_SAM"/>
    <property type="match status" value="1"/>
</dbReference>
<dbReference type="InterPro" id="IPR007197">
    <property type="entry name" value="rSAM"/>
</dbReference>
<dbReference type="CDD" id="cd01335">
    <property type="entry name" value="Radical_SAM"/>
    <property type="match status" value="1"/>
</dbReference>
<protein>
    <recommendedName>
        <fullName evidence="5">Radical SAM core domain-containing protein</fullName>
    </recommendedName>
</protein>